<dbReference type="Proteomes" id="UP000565715">
    <property type="component" value="Unassembled WGS sequence"/>
</dbReference>
<dbReference type="InterPro" id="IPR002168">
    <property type="entry name" value="Lipase_GDXG_HIS_AS"/>
</dbReference>
<evidence type="ECO:0000256" key="1">
    <source>
        <dbReference type="ARBA" id="ARBA00010515"/>
    </source>
</evidence>
<dbReference type="Pfam" id="PF07859">
    <property type="entry name" value="Abhydrolase_3"/>
    <property type="match status" value="1"/>
</dbReference>
<dbReference type="GO" id="GO:0004806">
    <property type="term" value="F:triacylglycerol lipase activity"/>
    <property type="evidence" value="ECO:0007669"/>
    <property type="project" value="TreeGrafter"/>
</dbReference>
<dbReference type="EMBL" id="JAAXOO010000003">
    <property type="protein sequence ID" value="NKY34113.1"/>
    <property type="molecule type" value="Genomic_DNA"/>
</dbReference>
<name>A0A846XHP1_9NOCA</name>
<evidence type="ECO:0000259" key="3">
    <source>
        <dbReference type="Pfam" id="PF07859"/>
    </source>
</evidence>
<keyword evidence="2 4" id="KW-0378">Hydrolase</keyword>
<feature type="domain" description="Alpha/beta hydrolase fold-3" evidence="3">
    <location>
        <begin position="77"/>
        <end position="273"/>
    </location>
</feature>
<protein>
    <submittedName>
        <fullName evidence="4">Alpha/beta hydrolase</fullName>
    </submittedName>
</protein>
<comment type="similarity">
    <text evidence="1">Belongs to the 'GDXG' lipolytic enzyme family.</text>
</comment>
<dbReference type="RefSeq" id="WP_068043363.1">
    <property type="nucleotide sequence ID" value="NZ_JAAXOO010000003.1"/>
</dbReference>
<organism evidence="4 5">
    <name type="scientific">Nocardia speluncae</name>
    <dbReference type="NCBI Taxonomy" id="419477"/>
    <lineage>
        <taxon>Bacteria</taxon>
        <taxon>Bacillati</taxon>
        <taxon>Actinomycetota</taxon>
        <taxon>Actinomycetes</taxon>
        <taxon>Mycobacteriales</taxon>
        <taxon>Nocardiaceae</taxon>
        <taxon>Nocardia</taxon>
    </lineage>
</organism>
<dbReference type="PROSITE" id="PS01173">
    <property type="entry name" value="LIPASE_GDXG_HIS"/>
    <property type="match status" value="1"/>
</dbReference>
<dbReference type="SUPFAM" id="SSF53474">
    <property type="entry name" value="alpha/beta-Hydrolases"/>
    <property type="match status" value="1"/>
</dbReference>
<reference evidence="4 5" key="1">
    <citation type="submission" date="2020-04" db="EMBL/GenBank/DDBJ databases">
        <title>MicrobeNet Type strains.</title>
        <authorList>
            <person name="Nicholson A.C."/>
        </authorList>
    </citation>
    <scope>NUCLEOTIDE SEQUENCE [LARGE SCALE GENOMIC DNA]</scope>
    <source>
        <strain evidence="4 5">DSM 45078</strain>
    </source>
</reference>
<comment type="caution">
    <text evidence="4">The sequence shown here is derived from an EMBL/GenBank/DDBJ whole genome shotgun (WGS) entry which is preliminary data.</text>
</comment>
<dbReference type="InterPro" id="IPR029058">
    <property type="entry name" value="AB_hydrolase_fold"/>
</dbReference>
<evidence type="ECO:0000256" key="2">
    <source>
        <dbReference type="ARBA" id="ARBA00022801"/>
    </source>
</evidence>
<accession>A0A846XHP1</accession>
<keyword evidence="5" id="KW-1185">Reference proteome</keyword>
<dbReference type="PANTHER" id="PTHR48081:SF30">
    <property type="entry name" value="ACETYL-HYDROLASE LIPR-RELATED"/>
    <property type="match status" value="1"/>
</dbReference>
<evidence type="ECO:0000313" key="4">
    <source>
        <dbReference type="EMBL" id="NKY34113.1"/>
    </source>
</evidence>
<dbReference type="InterPro" id="IPR013094">
    <property type="entry name" value="AB_hydrolase_3"/>
</dbReference>
<evidence type="ECO:0000313" key="5">
    <source>
        <dbReference type="Proteomes" id="UP000565715"/>
    </source>
</evidence>
<dbReference type="PANTHER" id="PTHR48081">
    <property type="entry name" value="AB HYDROLASE SUPERFAMILY PROTEIN C4A8.06C"/>
    <property type="match status" value="1"/>
</dbReference>
<dbReference type="InterPro" id="IPR050300">
    <property type="entry name" value="GDXG_lipolytic_enzyme"/>
</dbReference>
<proteinExistence type="inferred from homology"/>
<gene>
    <name evidence="4" type="ORF">HGA13_13640</name>
</gene>
<dbReference type="Gene3D" id="3.40.50.1820">
    <property type="entry name" value="alpha/beta hydrolase"/>
    <property type="match status" value="1"/>
</dbReference>
<dbReference type="AlphaFoldDB" id="A0A846XHP1"/>
<sequence length="307" mass="32418">MRDIALPLPLIRAFMGPLYRLSFDHRLPFRVQRALIDAASVLQPVPAGVRVEKLRLGGRPAERLAPRAPAATDPAAVLYLHGGGYTVGSLATHRSLNGRLAAATGLPVYAIDYRLAPEHPYPAALDDAEAAYLELVAEYGYRPERITIAGDSAGGGLSLALAQRLIARHGHIPAALGLIAPWADPNQLSERPRDLVVNGPWSRACAAAYLGGGDCDDPGYAPLHGVLAGLPPVYVQADIDELLHPQCVDLTAALRAAGVEVEFTESRGLWHVAQLQAGFVGPAATVLGEMAAFLRHAVDGQPASDIG</sequence>